<dbReference type="PROSITE" id="PS50112">
    <property type="entry name" value="PAS"/>
    <property type="match status" value="1"/>
</dbReference>
<dbReference type="PANTHER" id="PTHR43008">
    <property type="entry name" value="BENZIL REDUCTASE"/>
    <property type="match status" value="1"/>
</dbReference>
<name>A0A8H7KIV4_AGABI</name>
<evidence type="ECO:0000256" key="1">
    <source>
        <dbReference type="ARBA" id="ARBA00006484"/>
    </source>
</evidence>
<dbReference type="PRINTS" id="PR00081">
    <property type="entry name" value="GDHRDH"/>
</dbReference>
<evidence type="ECO:0000313" key="9">
    <source>
        <dbReference type="Proteomes" id="UP000629468"/>
    </source>
</evidence>
<dbReference type="PRINTS" id="PR00080">
    <property type="entry name" value="SDRFAMILY"/>
</dbReference>
<dbReference type="FunFam" id="3.40.50.720:FF:000084">
    <property type="entry name" value="Short-chain dehydrogenase reductase"/>
    <property type="match status" value="1"/>
</dbReference>
<organism evidence="8 9">
    <name type="scientific">Agaricus bisporus var. burnettii</name>
    <dbReference type="NCBI Taxonomy" id="192524"/>
    <lineage>
        <taxon>Eukaryota</taxon>
        <taxon>Fungi</taxon>
        <taxon>Dikarya</taxon>
        <taxon>Basidiomycota</taxon>
        <taxon>Agaricomycotina</taxon>
        <taxon>Agaricomycetes</taxon>
        <taxon>Agaricomycetidae</taxon>
        <taxon>Agaricales</taxon>
        <taxon>Agaricineae</taxon>
        <taxon>Agaricaceae</taxon>
        <taxon>Agaricus</taxon>
    </lineage>
</organism>
<evidence type="ECO:0000259" key="6">
    <source>
        <dbReference type="PROSITE" id="PS50112"/>
    </source>
</evidence>
<comment type="caution">
    <text evidence="8">The sequence shown here is derived from an EMBL/GenBank/DDBJ whole genome shotgun (WGS) entry which is preliminary data.</text>
</comment>
<sequence length="580" mass="63774">MSQPRTLPSFSLENKVCLVTGAARGLGLEFCRAFVQSGSTKVAILDLQESEAKAAAEELISFAIENKLPEPTILGIGCDVASEISVQNAYRVVTEYFGRIDVAVACAGITENIPAIEYPADRLKLLYDINVHGAFFTAREAAKYMMKQGGGSIILVASMSANIVNIPQPQTPYNASKAAVKHMASSLAVEWARTGIRVNALSPGYMLTKLTNTVLQGKEELKKQWEDLTPMGKMGDPEDLAGAIRYVSMGDTAAFEHLAAYLNVGSAIYRILQSKSNDHVSHIPDKYHIQHVVYLRVHKAEAGKVLYCGNAVNELLGWNETDILDLRLDDFIIEQEQTVFQRALQSSIRTNTELLSYVRFKCNPAAQSAQSSTSDILFEIKGYPHFVSDQDPECKCFFAMAKPYPSRNTAMLNTFLELQMENERLQQCLAALKLQVDSRITASGHILPSVNSMYATSLPSGGQYSSSLDGALNTATATYDNNLLKGNYNGDSSQTQNPEDLEDSSRRKKLKKTHILDQHVCRKCGRTDSPEWRKGPDGPKTLCNACGLRWAKQMRRLDEPSEENTASTSTPGSETVNSNA</sequence>
<dbReference type="CDD" id="cd00130">
    <property type="entry name" value="PAS"/>
    <property type="match status" value="1"/>
</dbReference>
<dbReference type="PROSITE" id="PS50114">
    <property type="entry name" value="GATA_ZN_FINGER_2"/>
    <property type="match status" value="1"/>
</dbReference>
<dbReference type="EMBL" id="JABXXO010000004">
    <property type="protein sequence ID" value="KAF7778629.1"/>
    <property type="molecule type" value="Genomic_DNA"/>
</dbReference>
<accession>A0A8H7KIV4</accession>
<evidence type="ECO:0000256" key="3">
    <source>
        <dbReference type="ARBA" id="ARBA00023002"/>
    </source>
</evidence>
<dbReference type="GO" id="GO:0050664">
    <property type="term" value="F:oxidoreductase activity, acting on NAD(P)H, oxygen as acceptor"/>
    <property type="evidence" value="ECO:0007669"/>
    <property type="project" value="TreeGrafter"/>
</dbReference>
<dbReference type="InterPro" id="IPR000014">
    <property type="entry name" value="PAS"/>
</dbReference>
<dbReference type="Pfam" id="PF00320">
    <property type="entry name" value="GATA"/>
    <property type="match status" value="1"/>
</dbReference>
<protein>
    <submittedName>
        <fullName evidence="8">Transcriptional regulator family: GATA type zinc finger</fullName>
    </submittedName>
</protein>
<dbReference type="CDD" id="cd00202">
    <property type="entry name" value="ZnF_GATA"/>
    <property type="match status" value="1"/>
</dbReference>
<dbReference type="InterPro" id="IPR013088">
    <property type="entry name" value="Znf_NHR/GATA"/>
</dbReference>
<evidence type="ECO:0000256" key="4">
    <source>
        <dbReference type="PROSITE-ProRule" id="PRU00094"/>
    </source>
</evidence>
<comment type="similarity">
    <text evidence="1">Belongs to the short-chain dehydrogenases/reductases (SDR) family.</text>
</comment>
<feature type="domain" description="PAS" evidence="6">
    <location>
        <begin position="303"/>
        <end position="351"/>
    </location>
</feature>
<dbReference type="GO" id="GO:0016616">
    <property type="term" value="F:oxidoreductase activity, acting on the CH-OH group of donors, NAD or NADP as acceptor"/>
    <property type="evidence" value="ECO:0007669"/>
    <property type="project" value="UniProtKB-ARBA"/>
</dbReference>
<evidence type="ECO:0000313" key="8">
    <source>
        <dbReference type="EMBL" id="KAF7778629.1"/>
    </source>
</evidence>
<feature type="domain" description="GATA-type" evidence="7">
    <location>
        <begin position="521"/>
        <end position="548"/>
    </location>
</feature>
<keyword evidence="3" id="KW-0560">Oxidoreductase</keyword>
<feature type="compositionally biased region" description="Polar residues" evidence="5">
    <location>
        <begin position="489"/>
        <end position="498"/>
    </location>
</feature>
<dbReference type="GO" id="GO:0008270">
    <property type="term" value="F:zinc ion binding"/>
    <property type="evidence" value="ECO:0007669"/>
    <property type="project" value="UniProtKB-KW"/>
</dbReference>
<keyword evidence="4" id="KW-0479">Metal-binding</keyword>
<dbReference type="InterPro" id="IPR000679">
    <property type="entry name" value="Znf_GATA"/>
</dbReference>
<keyword evidence="4" id="KW-0862">Zinc</keyword>
<keyword evidence="4" id="KW-0863">Zinc-finger</keyword>
<dbReference type="PROSITE" id="PS00061">
    <property type="entry name" value="ADH_SHORT"/>
    <property type="match status" value="1"/>
</dbReference>
<evidence type="ECO:0000259" key="7">
    <source>
        <dbReference type="PROSITE" id="PS50114"/>
    </source>
</evidence>
<dbReference type="GO" id="GO:0043565">
    <property type="term" value="F:sequence-specific DNA binding"/>
    <property type="evidence" value="ECO:0007669"/>
    <property type="project" value="InterPro"/>
</dbReference>
<dbReference type="SUPFAM" id="SSF51735">
    <property type="entry name" value="NAD(P)-binding Rossmann-fold domains"/>
    <property type="match status" value="1"/>
</dbReference>
<dbReference type="InterPro" id="IPR002347">
    <property type="entry name" value="SDR_fam"/>
</dbReference>
<dbReference type="Gene3D" id="3.40.50.720">
    <property type="entry name" value="NAD(P)-binding Rossmann-like Domain"/>
    <property type="match status" value="1"/>
</dbReference>
<dbReference type="PANTHER" id="PTHR43008:SF14">
    <property type="entry name" value="DEHYDROGENASE ARBD, PUTATIVE-RELATED"/>
    <property type="match status" value="1"/>
</dbReference>
<feature type="compositionally biased region" description="Polar residues" evidence="5">
    <location>
        <begin position="563"/>
        <end position="580"/>
    </location>
</feature>
<dbReference type="SMART" id="SM00401">
    <property type="entry name" value="ZnF_GATA"/>
    <property type="match status" value="1"/>
</dbReference>
<dbReference type="InterPro" id="IPR020904">
    <property type="entry name" value="Sc_DH/Rdtase_CS"/>
</dbReference>
<gene>
    <name evidence="8" type="ORF">Agabi119p4_2974</name>
</gene>
<evidence type="ECO:0000256" key="2">
    <source>
        <dbReference type="ARBA" id="ARBA00022857"/>
    </source>
</evidence>
<dbReference type="GO" id="GO:0006355">
    <property type="term" value="P:regulation of DNA-templated transcription"/>
    <property type="evidence" value="ECO:0007669"/>
    <property type="project" value="InterPro"/>
</dbReference>
<dbReference type="Gene3D" id="3.30.50.10">
    <property type="entry name" value="Erythroid Transcription Factor GATA-1, subunit A"/>
    <property type="match status" value="1"/>
</dbReference>
<dbReference type="SUPFAM" id="SSF57716">
    <property type="entry name" value="Glucocorticoid receptor-like (DNA-binding domain)"/>
    <property type="match status" value="1"/>
</dbReference>
<dbReference type="Pfam" id="PF13561">
    <property type="entry name" value="adh_short_C2"/>
    <property type="match status" value="1"/>
</dbReference>
<proteinExistence type="inferred from homology"/>
<dbReference type="Proteomes" id="UP000629468">
    <property type="component" value="Unassembled WGS sequence"/>
</dbReference>
<reference evidence="8 9" key="1">
    <citation type="journal article" name="Sci. Rep.">
        <title>Telomere-to-telomere assembled and centromere annotated genomes of the two main subspecies of the button mushroom Agaricus bisporus reveal especially polymorphic chromosome ends.</title>
        <authorList>
            <person name="Sonnenberg A.S.M."/>
            <person name="Sedaghat-Telgerd N."/>
            <person name="Lavrijssen B."/>
            <person name="Ohm R.A."/>
            <person name="Hendrickx P.M."/>
            <person name="Scholtmeijer K."/>
            <person name="Baars J.J.P."/>
            <person name="van Peer A."/>
        </authorList>
    </citation>
    <scope>NUCLEOTIDE SEQUENCE [LARGE SCALE GENOMIC DNA]</scope>
    <source>
        <strain evidence="8 9">H119_p4</strain>
    </source>
</reference>
<feature type="region of interest" description="Disordered" evidence="5">
    <location>
        <begin position="485"/>
        <end position="510"/>
    </location>
</feature>
<dbReference type="AlphaFoldDB" id="A0A8H7KIV4"/>
<feature type="region of interest" description="Disordered" evidence="5">
    <location>
        <begin position="554"/>
        <end position="580"/>
    </location>
</feature>
<keyword evidence="2" id="KW-0521">NADP</keyword>
<evidence type="ECO:0000256" key="5">
    <source>
        <dbReference type="SAM" id="MobiDB-lite"/>
    </source>
</evidence>
<dbReference type="InterPro" id="IPR036291">
    <property type="entry name" value="NAD(P)-bd_dom_sf"/>
</dbReference>